<dbReference type="InParanoid" id="A0A0D0DCV1"/>
<dbReference type="AlphaFoldDB" id="A0A0D0DCV1"/>
<dbReference type="HOGENOM" id="CLU_018598_1_0_1"/>
<feature type="compositionally biased region" description="Polar residues" evidence="8">
    <location>
        <begin position="66"/>
        <end position="75"/>
    </location>
</feature>
<evidence type="ECO:0000256" key="5">
    <source>
        <dbReference type="ARBA" id="ARBA00022840"/>
    </source>
</evidence>
<keyword evidence="3" id="KW-0547">Nucleotide-binding</keyword>
<evidence type="ECO:0000256" key="3">
    <source>
        <dbReference type="ARBA" id="ARBA00022741"/>
    </source>
</evidence>
<dbReference type="PANTHER" id="PTHR12172:SF0">
    <property type="entry name" value="CELL CYCLE CHECKPOINT PROTEIN RAD17"/>
    <property type="match status" value="1"/>
</dbReference>
<feature type="compositionally biased region" description="Acidic residues" evidence="8">
    <location>
        <begin position="736"/>
        <end position="753"/>
    </location>
</feature>
<evidence type="ECO:0000256" key="8">
    <source>
        <dbReference type="SAM" id="MobiDB-lite"/>
    </source>
</evidence>
<dbReference type="OrthoDB" id="10265971at2759"/>
<dbReference type="Proteomes" id="UP000054538">
    <property type="component" value="Unassembled WGS sequence"/>
</dbReference>
<reference evidence="10" key="2">
    <citation type="submission" date="2015-01" db="EMBL/GenBank/DDBJ databases">
        <title>Evolutionary Origins and Diversification of the Mycorrhizal Mutualists.</title>
        <authorList>
            <consortium name="DOE Joint Genome Institute"/>
            <consortium name="Mycorrhizal Genomics Consortium"/>
            <person name="Kohler A."/>
            <person name="Kuo A."/>
            <person name="Nagy L.G."/>
            <person name="Floudas D."/>
            <person name="Copeland A."/>
            <person name="Barry K.W."/>
            <person name="Cichocki N."/>
            <person name="Veneault-Fourrey C."/>
            <person name="LaButti K."/>
            <person name="Lindquist E.A."/>
            <person name="Lipzen A."/>
            <person name="Lundell T."/>
            <person name="Morin E."/>
            <person name="Murat C."/>
            <person name="Riley R."/>
            <person name="Ohm R."/>
            <person name="Sun H."/>
            <person name="Tunlid A."/>
            <person name="Henrissat B."/>
            <person name="Grigoriev I.V."/>
            <person name="Hibbett D.S."/>
            <person name="Martin F."/>
        </authorList>
    </citation>
    <scope>NUCLEOTIDE SEQUENCE [LARGE SCALE GENOMIC DNA]</scope>
    <source>
        <strain evidence="10">Ve08.2h10</strain>
    </source>
</reference>
<keyword evidence="10" id="KW-1185">Reference proteome</keyword>
<dbReference type="STRING" id="930991.A0A0D0DCV1"/>
<feature type="compositionally biased region" description="Basic and acidic residues" evidence="8">
    <location>
        <begin position="32"/>
        <end position="44"/>
    </location>
</feature>
<evidence type="ECO:0000313" key="9">
    <source>
        <dbReference type="EMBL" id="KIK82071.1"/>
    </source>
</evidence>
<dbReference type="InterPro" id="IPR004582">
    <property type="entry name" value="Checkpoint_prot_Rad17_Rad24"/>
</dbReference>
<dbReference type="GO" id="GO:0033314">
    <property type="term" value="P:mitotic DNA replication checkpoint signaling"/>
    <property type="evidence" value="ECO:0007669"/>
    <property type="project" value="TreeGrafter"/>
</dbReference>
<evidence type="ECO:0000313" key="10">
    <source>
        <dbReference type="Proteomes" id="UP000054538"/>
    </source>
</evidence>
<dbReference type="Pfam" id="PF03215">
    <property type="entry name" value="Rad17"/>
    <property type="match status" value="1"/>
</dbReference>
<feature type="compositionally biased region" description="Acidic residues" evidence="8">
    <location>
        <begin position="772"/>
        <end position="781"/>
    </location>
</feature>
<evidence type="ECO:0000256" key="2">
    <source>
        <dbReference type="ARBA" id="ARBA00006168"/>
    </source>
</evidence>
<dbReference type="GO" id="GO:0000077">
    <property type="term" value="P:DNA damage checkpoint signaling"/>
    <property type="evidence" value="ECO:0007669"/>
    <property type="project" value="TreeGrafter"/>
</dbReference>
<organism evidence="9 10">
    <name type="scientific">Paxillus rubicundulus Ve08.2h10</name>
    <dbReference type="NCBI Taxonomy" id="930991"/>
    <lineage>
        <taxon>Eukaryota</taxon>
        <taxon>Fungi</taxon>
        <taxon>Dikarya</taxon>
        <taxon>Basidiomycota</taxon>
        <taxon>Agaricomycotina</taxon>
        <taxon>Agaricomycetes</taxon>
        <taxon>Agaricomycetidae</taxon>
        <taxon>Boletales</taxon>
        <taxon>Paxilineae</taxon>
        <taxon>Paxillaceae</taxon>
        <taxon>Paxillus</taxon>
    </lineage>
</organism>
<feature type="region of interest" description="Disordered" evidence="8">
    <location>
        <begin position="1"/>
        <end position="77"/>
    </location>
</feature>
<dbReference type="PANTHER" id="PTHR12172">
    <property type="entry name" value="CELL CYCLE CHECKPOINT PROTEIN RAD17"/>
    <property type="match status" value="1"/>
</dbReference>
<dbReference type="Gene3D" id="3.40.50.300">
    <property type="entry name" value="P-loop containing nucleotide triphosphate hydrolases"/>
    <property type="match status" value="1"/>
</dbReference>
<comment type="subcellular location">
    <subcellularLocation>
        <location evidence="1">Nucleus</location>
    </subcellularLocation>
</comment>
<comment type="similarity">
    <text evidence="2">Belongs to the rad17/RAD24 family.</text>
</comment>
<dbReference type="GO" id="GO:0003682">
    <property type="term" value="F:chromatin binding"/>
    <property type="evidence" value="ECO:0007669"/>
    <property type="project" value="TreeGrafter"/>
</dbReference>
<accession>A0A0D0DCV1</accession>
<evidence type="ECO:0000256" key="6">
    <source>
        <dbReference type="ARBA" id="ARBA00023242"/>
    </source>
</evidence>
<keyword evidence="7" id="KW-0131">Cell cycle</keyword>
<dbReference type="EMBL" id="KN825683">
    <property type="protein sequence ID" value="KIK82071.1"/>
    <property type="molecule type" value="Genomic_DNA"/>
</dbReference>
<proteinExistence type="inferred from homology"/>
<reference evidence="9 10" key="1">
    <citation type="submission" date="2014-04" db="EMBL/GenBank/DDBJ databases">
        <authorList>
            <consortium name="DOE Joint Genome Institute"/>
            <person name="Kuo A."/>
            <person name="Kohler A."/>
            <person name="Jargeat P."/>
            <person name="Nagy L.G."/>
            <person name="Floudas D."/>
            <person name="Copeland A."/>
            <person name="Barry K.W."/>
            <person name="Cichocki N."/>
            <person name="Veneault-Fourrey C."/>
            <person name="LaButti K."/>
            <person name="Lindquist E.A."/>
            <person name="Lipzen A."/>
            <person name="Lundell T."/>
            <person name="Morin E."/>
            <person name="Murat C."/>
            <person name="Sun H."/>
            <person name="Tunlid A."/>
            <person name="Henrissat B."/>
            <person name="Grigoriev I.V."/>
            <person name="Hibbett D.S."/>
            <person name="Martin F."/>
            <person name="Nordberg H.P."/>
            <person name="Cantor M.N."/>
            <person name="Hua S.X."/>
        </authorList>
    </citation>
    <scope>NUCLEOTIDE SEQUENCE [LARGE SCALE GENOMIC DNA]</scope>
    <source>
        <strain evidence="9 10">Ve08.2h10</strain>
    </source>
</reference>
<evidence type="ECO:0000256" key="7">
    <source>
        <dbReference type="ARBA" id="ARBA00023306"/>
    </source>
</evidence>
<keyword evidence="4" id="KW-0227">DNA damage</keyword>
<dbReference type="GO" id="GO:0006281">
    <property type="term" value="P:DNA repair"/>
    <property type="evidence" value="ECO:0007669"/>
    <property type="project" value="InterPro"/>
</dbReference>
<evidence type="ECO:0008006" key="11">
    <source>
        <dbReference type="Google" id="ProtNLM"/>
    </source>
</evidence>
<evidence type="ECO:0000256" key="1">
    <source>
        <dbReference type="ARBA" id="ARBA00004123"/>
    </source>
</evidence>
<dbReference type="InterPro" id="IPR027417">
    <property type="entry name" value="P-loop_NTPase"/>
</dbReference>
<dbReference type="GO" id="GO:0005634">
    <property type="term" value="C:nucleus"/>
    <property type="evidence" value="ECO:0007669"/>
    <property type="project" value="UniProtKB-SubCell"/>
</dbReference>
<keyword evidence="5" id="KW-0067">ATP-binding</keyword>
<feature type="region of interest" description="Disordered" evidence="8">
    <location>
        <begin position="731"/>
        <end position="781"/>
    </location>
</feature>
<evidence type="ECO:0000256" key="4">
    <source>
        <dbReference type="ARBA" id="ARBA00022763"/>
    </source>
</evidence>
<dbReference type="SUPFAM" id="SSF52540">
    <property type="entry name" value="P-loop containing nucleoside triphosphate hydrolases"/>
    <property type="match status" value="1"/>
</dbReference>
<gene>
    <name evidence="9" type="ORF">PAXRUDRAFT_832422</name>
</gene>
<dbReference type="FunCoup" id="A0A0D0DCV1">
    <property type="interactions" value="479"/>
</dbReference>
<keyword evidence="6" id="KW-0539">Nucleus</keyword>
<name>A0A0D0DCV1_9AGAM</name>
<protein>
    <recommendedName>
        <fullName evidence="11">Cell cycle checkpoint protein RAD17</fullName>
    </recommendedName>
</protein>
<dbReference type="GO" id="GO:0005524">
    <property type="term" value="F:ATP binding"/>
    <property type="evidence" value="ECO:0007669"/>
    <property type="project" value="UniProtKB-KW"/>
</dbReference>
<dbReference type="GO" id="GO:0003689">
    <property type="term" value="F:DNA clamp loader activity"/>
    <property type="evidence" value="ECO:0007669"/>
    <property type="project" value="TreeGrafter"/>
</dbReference>
<sequence>MSRKPSSKSLNPTSALSTKKNIKTKFKTLKLQSRDSDHDSELHTNKSRPGAFSLSNPPIFDVMTDDASTGSSSQAAPARSHVANHILSLGQYVGVDVKRKRKWGNAGSLEGDDDQLWVDKYEPTSEAELAVHKRKVEDVRRWLLEAFEGGPSAKLTKYRRILALTGPAGTAKTATLRVLARELGFEILEWRNGMSQRGPSSFTDEGFGMNDELRDKTEALFDKFQAFLTRAMTCNSIFGSNCNAFRLPPFVSPSPLQSYPHTSAQSSIKRQLILLEDLPNLLHQPTQARFQAALHSMCIPATNSPATSGPPIVIVLSDSGIRAEQADDETWDDGGGGGRRRAKEVLDIRNVLGPELLRSPYVTRIGFNPIAPTLMTKALQALLSLHHGSRDSSGRAGEQPPREVLDVIVESSNGDIRSAIMALQFACIVDLPSTKRKKKRGGRKTDGGASGTQDAENARVVLAAVTMREQSLVLFHLMGKILYNKRKFDPPAAHLSAKDALKERQLDAQLIDPLLLPVWLSHHDRKASRVCVETLTMESPIDSFLLGTYIHQNYTQFCTDIDQCDGICEGLSWVDCVSGTQFTSTPYAFPTLTLSTLHSLPTPVLRAGQKVCKPAWFDLRAKEMEAWNALGDVLGWLGRDGGRGGSGGVGGGEEKDKDEEVTSISLGKWTHTSIATELGGWLRAVDWYNSTAPNVTPQSGPRYRHEHRPYPQVPRTHRLFSCVPWTSGVLGGDALGENEDSEGGGEDESENGDGDVRVPSGMKNEKGKGWWLEDDDIEEAG</sequence>